<dbReference type="PANTHER" id="PTHR43133:SF62">
    <property type="entry name" value="RNA POLYMERASE SIGMA FACTOR SIGZ"/>
    <property type="match status" value="1"/>
</dbReference>
<evidence type="ECO:0000256" key="5">
    <source>
        <dbReference type="SAM" id="MobiDB-lite"/>
    </source>
</evidence>
<dbReference type="Proteomes" id="UP001597322">
    <property type="component" value="Unassembled WGS sequence"/>
</dbReference>
<comment type="caution">
    <text evidence="8">The sequence shown here is derived from an EMBL/GenBank/DDBJ whole genome shotgun (WGS) entry which is preliminary data.</text>
</comment>
<feature type="region of interest" description="Disordered" evidence="5">
    <location>
        <begin position="99"/>
        <end position="120"/>
    </location>
</feature>
<name>A0ABW4M124_9HYPH</name>
<dbReference type="EMBL" id="JBHUEQ010000004">
    <property type="protein sequence ID" value="MFD1744792.1"/>
    <property type="molecule type" value="Genomic_DNA"/>
</dbReference>
<evidence type="ECO:0000256" key="2">
    <source>
        <dbReference type="ARBA" id="ARBA00023015"/>
    </source>
</evidence>
<dbReference type="NCBIfam" id="TIGR02937">
    <property type="entry name" value="sigma70-ECF"/>
    <property type="match status" value="1"/>
</dbReference>
<organism evidence="8 9">
    <name type="scientific">Rhizobium helianthi</name>
    <dbReference type="NCBI Taxonomy" id="1132695"/>
    <lineage>
        <taxon>Bacteria</taxon>
        <taxon>Pseudomonadati</taxon>
        <taxon>Pseudomonadota</taxon>
        <taxon>Alphaproteobacteria</taxon>
        <taxon>Hyphomicrobiales</taxon>
        <taxon>Rhizobiaceae</taxon>
        <taxon>Rhizobium/Agrobacterium group</taxon>
        <taxon>Rhizobium</taxon>
    </lineage>
</organism>
<dbReference type="SUPFAM" id="SSF88659">
    <property type="entry name" value="Sigma3 and sigma4 domains of RNA polymerase sigma factors"/>
    <property type="match status" value="1"/>
</dbReference>
<evidence type="ECO:0000313" key="9">
    <source>
        <dbReference type="Proteomes" id="UP001597322"/>
    </source>
</evidence>
<evidence type="ECO:0000256" key="4">
    <source>
        <dbReference type="ARBA" id="ARBA00023163"/>
    </source>
</evidence>
<dbReference type="InterPro" id="IPR013249">
    <property type="entry name" value="RNA_pol_sigma70_r4_t2"/>
</dbReference>
<comment type="similarity">
    <text evidence="1">Belongs to the sigma-70 factor family. ECF subfamily.</text>
</comment>
<feature type="domain" description="RNA polymerase sigma-70 region 2" evidence="6">
    <location>
        <begin position="25"/>
        <end position="92"/>
    </location>
</feature>
<feature type="domain" description="RNA polymerase sigma factor 70 region 4 type 2" evidence="7">
    <location>
        <begin position="123"/>
        <end position="175"/>
    </location>
</feature>
<dbReference type="InterPro" id="IPR014284">
    <property type="entry name" value="RNA_pol_sigma-70_dom"/>
</dbReference>
<dbReference type="CDD" id="cd06171">
    <property type="entry name" value="Sigma70_r4"/>
    <property type="match status" value="1"/>
</dbReference>
<gene>
    <name evidence="8" type="ORF">ACFSE1_04885</name>
</gene>
<sequence>MSGDSELPELLARIALQDRAAFRALYAKVSPKLFGICLRLLKDRHDAEDALQEVFVKLWYRADRFSGSTPSAWPWLTAVARNHCLDVLRRRQPAAESVEEGAEWDLDTGPDPETETAMKGEGRRIDRCMQELDSNRAGAVRAAYVDGLSYQELAELYGVPLNTMRTWLRRSLLKLRECMTR</sequence>
<evidence type="ECO:0000313" key="8">
    <source>
        <dbReference type="EMBL" id="MFD1744792.1"/>
    </source>
</evidence>
<dbReference type="PANTHER" id="PTHR43133">
    <property type="entry name" value="RNA POLYMERASE ECF-TYPE SIGMA FACTO"/>
    <property type="match status" value="1"/>
</dbReference>
<dbReference type="Pfam" id="PF04542">
    <property type="entry name" value="Sigma70_r2"/>
    <property type="match status" value="1"/>
</dbReference>
<dbReference type="Gene3D" id="1.10.1740.10">
    <property type="match status" value="1"/>
</dbReference>
<reference evidence="9" key="1">
    <citation type="journal article" date="2019" name="Int. J. Syst. Evol. Microbiol.">
        <title>The Global Catalogue of Microorganisms (GCM) 10K type strain sequencing project: providing services to taxonomists for standard genome sequencing and annotation.</title>
        <authorList>
            <consortium name="The Broad Institute Genomics Platform"/>
            <consortium name="The Broad Institute Genome Sequencing Center for Infectious Disease"/>
            <person name="Wu L."/>
            <person name="Ma J."/>
        </authorList>
    </citation>
    <scope>NUCLEOTIDE SEQUENCE [LARGE SCALE GENOMIC DNA]</scope>
    <source>
        <strain evidence="9">CG52</strain>
    </source>
</reference>
<keyword evidence="9" id="KW-1185">Reference proteome</keyword>
<dbReference type="RefSeq" id="WP_377397171.1">
    <property type="nucleotide sequence ID" value="NZ_JBHUEQ010000004.1"/>
</dbReference>
<keyword evidence="2" id="KW-0805">Transcription regulation</keyword>
<evidence type="ECO:0000259" key="6">
    <source>
        <dbReference type="Pfam" id="PF04542"/>
    </source>
</evidence>
<dbReference type="SUPFAM" id="SSF88946">
    <property type="entry name" value="Sigma2 domain of RNA polymerase sigma factors"/>
    <property type="match status" value="1"/>
</dbReference>
<dbReference type="InterPro" id="IPR013324">
    <property type="entry name" value="RNA_pol_sigma_r3/r4-like"/>
</dbReference>
<evidence type="ECO:0000259" key="7">
    <source>
        <dbReference type="Pfam" id="PF08281"/>
    </source>
</evidence>
<keyword evidence="3" id="KW-0731">Sigma factor</keyword>
<dbReference type="Pfam" id="PF08281">
    <property type="entry name" value="Sigma70_r4_2"/>
    <property type="match status" value="1"/>
</dbReference>
<evidence type="ECO:0000256" key="3">
    <source>
        <dbReference type="ARBA" id="ARBA00023082"/>
    </source>
</evidence>
<dbReference type="InterPro" id="IPR039425">
    <property type="entry name" value="RNA_pol_sigma-70-like"/>
</dbReference>
<keyword evidence="4" id="KW-0804">Transcription</keyword>
<dbReference type="InterPro" id="IPR013325">
    <property type="entry name" value="RNA_pol_sigma_r2"/>
</dbReference>
<accession>A0ABW4M124</accession>
<evidence type="ECO:0000256" key="1">
    <source>
        <dbReference type="ARBA" id="ARBA00010641"/>
    </source>
</evidence>
<protein>
    <submittedName>
        <fullName evidence="8">Sigma-70 family RNA polymerase sigma factor</fullName>
    </submittedName>
</protein>
<dbReference type="InterPro" id="IPR007627">
    <property type="entry name" value="RNA_pol_sigma70_r2"/>
</dbReference>
<feature type="compositionally biased region" description="Acidic residues" evidence="5">
    <location>
        <begin position="99"/>
        <end position="114"/>
    </location>
</feature>
<dbReference type="InterPro" id="IPR036388">
    <property type="entry name" value="WH-like_DNA-bd_sf"/>
</dbReference>
<dbReference type="Gene3D" id="1.10.10.10">
    <property type="entry name" value="Winged helix-like DNA-binding domain superfamily/Winged helix DNA-binding domain"/>
    <property type="match status" value="1"/>
</dbReference>
<proteinExistence type="inferred from homology"/>